<sequence>MSSATPAAPAAPVTQLPMPIWAQDIAPIEDFGEPGSIMIHAEPGQGKSRAALTIAKVRGFDRGVVLDIDNGTEVLLNDPVLRAKHKAGLITIIRIDKTQPDAFVKFHNYFNDLMKNGKAYGFQYLIVDTLDVAQETAIEWFLANTWNDDHTKLNTQGGWGEVAKWTSNVLWQLQNHPDMLGIGLVHTKVDEKEAKKTGVSTLKPKFQGSMKDNAAGIPSVVVYLRKEELENGEVNIIADLSGTDGAISKQRYSSFLPNRIDNFSMDLLYGLIRGEVASPVAATQIPTMPAEQIAAAVQPQAPTDPQPVTTTATAPAAAA</sequence>
<evidence type="ECO:0008006" key="4">
    <source>
        <dbReference type="Google" id="ProtNLM"/>
    </source>
</evidence>
<gene>
    <name evidence="2" type="ORF">BKA24_001787</name>
</gene>
<dbReference type="Pfam" id="PF13479">
    <property type="entry name" value="AAA_24"/>
    <property type="match status" value="1"/>
</dbReference>
<comment type="caution">
    <text evidence="2">The sequence shown here is derived from an EMBL/GenBank/DDBJ whole genome shotgun (WGS) entry which is preliminary data.</text>
</comment>
<dbReference type="RefSeq" id="WP_184217239.1">
    <property type="nucleotide sequence ID" value="NZ_JACHMD010000001.1"/>
</dbReference>
<feature type="region of interest" description="Disordered" evidence="1">
    <location>
        <begin position="298"/>
        <end position="319"/>
    </location>
</feature>
<evidence type="ECO:0000256" key="1">
    <source>
        <dbReference type="SAM" id="MobiDB-lite"/>
    </source>
</evidence>
<evidence type="ECO:0000313" key="2">
    <source>
        <dbReference type="EMBL" id="MBB4667078.1"/>
    </source>
</evidence>
<evidence type="ECO:0000313" key="3">
    <source>
        <dbReference type="Proteomes" id="UP000573729"/>
    </source>
</evidence>
<reference evidence="2 3" key="1">
    <citation type="submission" date="2020-08" db="EMBL/GenBank/DDBJ databases">
        <title>Sequencing the genomes of 1000 actinobacteria strains.</title>
        <authorList>
            <person name="Klenk H.-P."/>
        </authorList>
    </citation>
    <scope>NUCLEOTIDE SEQUENCE [LARGE SCALE GENOMIC DNA]</scope>
    <source>
        <strain evidence="2 3">DSM 24947</strain>
    </source>
</reference>
<organism evidence="2 3">
    <name type="scientific">Microbacterium marinum</name>
    <dbReference type="NCBI Taxonomy" id="421115"/>
    <lineage>
        <taxon>Bacteria</taxon>
        <taxon>Bacillati</taxon>
        <taxon>Actinomycetota</taxon>
        <taxon>Actinomycetes</taxon>
        <taxon>Micrococcales</taxon>
        <taxon>Microbacteriaceae</taxon>
        <taxon>Microbacterium</taxon>
    </lineage>
</organism>
<accession>A0A7W7BQQ4</accession>
<keyword evidence="3" id="KW-1185">Reference proteome</keyword>
<dbReference type="AlphaFoldDB" id="A0A7W7BQQ4"/>
<dbReference type="EMBL" id="JACHMD010000001">
    <property type="protein sequence ID" value="MBB4667078.1"/>
    <property type="molecule type" value="Genomic_DNA"/>
</dbReference>
<dbReference type="Proteomes" id="UP000573729">
    <property type="component" value="Unassembled WGS sequence"/>
</dbReference>
<protein>
    <recommendedName>
        <fullName evidence="4">AAA domain-containing protein</fullName>
    </recommendedName>
</protein>
<name>A0A7W7BQQ4_9MICO</name>
<proteinExistence type="predicted"/>